<dbReference type="KEGG" id="vne:CFK40_11285"/>
<dbReference type="Proteomes" id="UP000204391">
    <property type="component" value="Chromosome"/>
</dbReference>
<keyword evidence="2" id="KW-1185">Reference proteome</keyword>
<dbReference type="RefSeq" id="WP_089532400.1">
    <property type="nucleotide sequence ID" value="NZ_CP022437.1"/>
</dbReference>
<proteinExistence type="predicted"/>
<organism evidence="1 2">
    <name type="scientific">Virgibacillus necropolis</name>
    <dbReference type="NCBI Taxonomy" id="163877"/>
    <lineage>
        <taxon>Bacteria</taxon>
        <taxon>Bacillati</taxon>
        <taxon>Bacillota</taxon>
        <taxon>Bacilli</taxon>
        <taxon>Bacillales</taxon>
        <taxon>Bacillaceae</taxon>
        <taxon>Virgibacillus</taxon>
    </lineage>
</organism>
<protein>
    <submittedName>
        <fullName evidence="1">Uncharacterized protein</fullName>
    </submittedName>
</protein>
<name>A0A221MD40_9BACI</name>
<evidence type="ECO:0000313" key="1">
    <source>
        <dbReference type="EMBL" id="ASN05551.1"/>
    </source>
</evidence>
<evidence type="ECO:0000313" key="2">
    <source>
        <dbReference type="Proteomes" id="UP000204391"/>
    </source>
</evidence>
<sequence length="166" mass="19830">MELWMSIITASAGFIGALIGGIITSHSAKKQIQVESDRINSEKREAEQLNVKVVKTFLMNEIKYNIAVLQELEDAFKHEFDYYKRNSYIFDKDFKFEEYNRVKYELIQHPSLTINTTVEIYQAFYLLNRKRDFNLYTENEYDFVKRIYRNSLIMNFDFDIPKFVGL</sequence>
<dbReference type="AlphaFoldDB" id="A0A221MD40"/>
<gene>
    <name evidence="1" type="ORF">CFK40_11285</name>
</gene>
<accession>A0A221MD40</accession>
<reference evidence="1 2" key="1">
    <citation type="journal article" date="2003" name="Int. J. Syst. Evol. Microbiol.">
        <title>Virgibacillus carmonensis sp. nov., Virgibacillus necropolis sp. nov. and Virgibacillus picturae sp. nov., three novel species isolated from deteriorated mural paintings, transfer of the species of the genus salibacillus to Virgibacillus, as Virgibacillus marismortui comb. nov. and Virgibacillus salexigens comb. nov., and emended description of the genus Virgibacillus.</title>
        <authorList>
            <person name="Heyrman J."/>
            <person name="Logan N.A."/>
            <person name="Busse H.J."/>
            <person name="Balcaen A."/>
            <person name="Lebbe L."/>
            <person name="Rodriguez-Diaz M."/>
            <person name="Swings J."/>
            <person name="De Vos P."/>
        </authorList>
    </citation>
    <scope>NUCLEOTIDE SEQUENCE [LARGE SCALE GENOMIC DNA]</scope>
    <source>
        <strain evidence="1 2">LMG 19488</strain>
    </source>
</reference>
<dbReference type="OrthoDB" id="9955586at2"/>
<dbReference type="EMBL" id="CP022437">
    <property type="protein sequence ID" value="ASN05551.1"/>
    <property type="molecule type" value="Genomic_DNA"/>
</dbReference>